<accession>A0ABQ7PIM7</accession>
<evidence type="ECO:0000313" key="2">
    <source>
        <dbReference type="Proteomes" id="UP000742024"/>
    </source>
</evidence>
<sequence>MQQNFHLYPSLAGAFRRARSAVEAVKKVECPGPNNRIMAIVLKQLSYSGRYRHSRSSDDPAIVSQSAATFTCNNYTQCHEPLYDTPSIRRPG</sequence>
<protein>
    <submittedName>
        <fullName evidence="1">Uncharacterized protein</fullName>
    </submittedName>
</protein>
<proteinExistence type="predicted"/>
<reference evidence="1 2" key="1">
    <citation type="journal article" date="2020" name="bioRxiv">
        <title>Whole genome comparisons of ergot fungi reveals the divergence and evolution of species within the genus Claviceps are the result of varying mechanisms driving genome evolution and host range expansion.</title>
        <authorList>
            <person name="Wyka S.A."/>
            <person name="Mondo S.J."/>
            <person name="Liu M."/>
            <person name="Dettman J."/>
            <person name="Nalam V."/>
            <person name="Broders K.D."/>
        </authorList>
    </citation>
    <scope>NUCLEOTIDE SEQUENCE [LARGE SCALE GENOMIC DNA]</scope>
    <source>
        <strain evidence="1 2">LM583</strain>
    </source>
</reference>
<name>A0ABQ7PIM7_9HYPO</name>
<comment type="caution">
    <text evidence="1">The sequence shown here is derived from an EMBL/GenBank/DDBJ whole genome shotgun (WGS) entry which is preliminary data.</text>
</comment>
<evidence type="ECO:0000313" key="1">
    <source>
        <dbReference type="EMBL" id="KAG5963205.1"/>
    </source>
</evidence>
<dbReference type="EMBL" id="SRPR01000056">
    <property type="protein sequence ID" value="KAG5963205.1"/>
    <property type="molecule type" value="Genomic_DNA"/>
</dbReference>
<keyword evidence="2" id="KW-1185">Reference proteome</keyword>
<gene>
    <name evidence="1" type="ORF">E4U57_006446</name>
</gene>
<dbReference type="Proteomes" id="UP000742024">
    <property type="component" value="Unassembled WGS sequence"/>
</dbReference>
<organism evidence="1 2">
    <name type="scientific">Claviceps arundinis</name>
    <dbReference type="NCBI Taxonomy" id="1623583"/>
    <lineage>
        <taxon>Eukaryota</taxon>
        <taxon>Fungi</taxon>
        <taxon>Dikarya</taxon>
        <taxon>Ascomycota</taxon>
        <taxon>Pezizomycotina</taxon>
        <taxon>Sordariomycetes</taxon>
        <taxon>Hypocreomycetidae</taxon>
        <taxon>Hypocreales</taxon>
        <taxon>Clavicipitaceae</taxon>
        <taxon>Claviceps</taxon>
    </lineage>
</organism>